<evidence type="ECO:0000256" key="4">
    <source>
        <dbReference type="ARBA" id="ARBA00022801"/>
    </source>
</evidence>
<feature type="transmembrane region" description="Helical" evidence="7">
    <location>
        <begin position="297"/>
        <end position="316"/>
    </location>
</feature>
<evidence type="ECO:0000256" key="5">
    <source>
        <dbReference type="ARBA" id="ARBA00022989"/>
    </source>
</evidence>
<feature type="transmembrane region" description="Helical" evidence="7">
    <location>
        <begin position="273"/>
        <end position="291"/>
    </location>
</feature>
<keyword evidence="3 7" id="KW-0812">Transmembrane</keyword>
<dbReference type="Gene3D" id="3.30.70.2350">
    <property type="match status" value="1"/>
</dbReference>
<keyword evidence="6 7" id="KW-0472">Membrane</keyword>
<evidence type="ECO:0000313" key="10">
    <source>
        <dbReference type="Proteomes" id="UP000009282"/>
    </source>
</evidence>
<dbReference type="HOGENOM" id="CLU_058989_1_0_6"/>
<dbReference type="MEROPS" id="S54.016"/>
<dbReference type="InterPro" id="IPR022764">
    <property type="entry name" value="Peptidase_S54_rhomboid_dom"/>
</dbReference>
<reference evidence="9 10" key="1">
    <citation type="journal article" date="2011" name="J. Bacteriol.">
        <title>Complete genome sequence of seawater bacterium Glaciecola nitratireducens FR1064T.</title>
        <authorList>
            <person name="Bian F."/>
            <person name="Qin Q.L."/>
            <person name="Xie B.B."/>
            <person name="Shu Y.L."/>
            <person name="Zhang X.Y."/>
            <person name="Yu Y."/>
            <person name="Chen B."/>
            <person name="Chen X.L."/>
            <person name="Zhou B.C."/>
            <person name="Zhang Y.Z."/>
        </authorList>
    </citation>
    <scope>NUCLEOTIDE SEQUENCE [LARGE SCALE GENOMIC DNA]</scope>
    <source>
        <strain evidence="10">JCM 12485 / KCTC 12276 / FR1064</strain>
    </source>
</reference>
<proteinExistence type="inferred from homology"/>
<evidence type="ECO:0000256" key="7">
    <source>
        <dbReference type="SAM" id="Phobius"/>
    </source>
</evidence>
<dbReference type="KEGG" id="gni:GNIT_0066"/>
<dbReference type="PANTHER" id="PTHR43731:SF14">
    <property type="entry name" value="PRESENILIN-ASSOCIATED RHOMBOID-LIKE PROTEIN, MITOCHONDRIAL"/>
    <property type="match status" value="1"/>
</dbReference>
<accession>G4QEV8</accession>
<comment type="subcellular location">
    <subcellularLocation>
        <location evidence="1">Membrane</location>
        <topology evidence="1">Multi-pass membrane protein</topology>
    </subcellularLocation>
</comment>
<sequence length="323" mass="35660">MSDLGKGEDQTGGKVGTPILAFSDKKPARLLANYLISASIDVHIVKGKPEAQEHRLISNSDDAGEKLHYQIVVLDSNDVPKALKIAEDFVSNPNQGKYQQAAWEVGSSFQEPKPAVKRSTKNNSGSAPWIQDLKSTPFMSLVLFICLGVFLLSYLGAFNYILQALTIRSLDELAQSNQWWRLFTPAFIHFGVIHIVFNLIWWWVLGSQLERSFGSISLAVIFAIAAISSNVAQLLVSGPNFGGLSGVVYALFGYVWWIGWLRPSWGIGLPNSLVYFLLAWLALGYLEILWVNMANEAHLFGLISGCLMALATHQLAGKKRPHS</sequence>
<feature type="transmembrane region" description="Helical" evidence="7">
    <location>
        <begin position="141"/>
        <end position="162"/>
    </location>
</feature>
<dbReference type="RefSeq" id="WP_014107100.1">
    <property type="nucleotide sequence ID" value="NC_016041.1"/>
</dbReference>
<feature type="transmembrane region" description="Helical" evidence="7">
    <location>
        <begin position="216"/>
        <end position="235"/>
    </location>
</feature>
<dbReference type="AlphaFoldDB" id="G4QEV8"/>
<dbReference type="GO" id="GO:0016020">
    <property type="term" value="C:membrane"/>
    <property type="evidence" value="ECO:0007669"/>
    <property type="project" value="UniProtKB-SubCell"/>
</dbReference>
<dbReference type="EMBL" id="CP003060">
    <property type="protein sequence ID" value="AEP28221.1"/>
    <property type="molecule type" value="Genomic_DNA"/>
</dbReference>
<feature type="transmembrane region" description="Helical" evidence="7">
    <location>
        <begin position="241"/>
        <end position="261"/>
    </location>
</feature>
<feature type="transmembrane region" description="Helical" evidence="7">
    <location>
        <begin position="182"/>
        <end position="204"/>
    </location>
</feature>
<keyword evidence="4" id="KW-0378">Hydrolase</keyword>
<evidence type="ECO:0000256" key="1">
    <source>
        <dbReference type="ARBA" id="ARBA00004141"/>
    </source>
</evidence>
<dbReference type="Gene3D" id="1.20.1540.10">
    <property type="entry name" value="Rhomboid-like"/>
    <property type="match status" value="1"/>
</dbReference>
<dbReference type="GO" id="GO:0004252">
    <property type="term" value="F:serine-type endopeptidase activity"/>
    <property type="evidence" value="ECO:0007669"/>
    <property type="project" value="InterPro"/>
</dbReference>
<dbReference type="OrthoDB" id="9778341at2"/>
<evidence type="ECO:0000313" key="9">
    <source>
        <dbReference type="EMBL" id="AEP28221.1"/>
    </source>
</evidence>
<feature type="domain" description="Peptidase S54 rhomboid" evidence="8">
    <location>
        <begin position="177"/>
        <end position="313"/>
    </location>
</feature>
<evidence type="ECO:0000256" key="2">
    <source>
        <dbReference type="ARBA" id="ARBA00009045"/>
    </source>
</evidence>
<dbReference type="STRING" id="1085623.GNIT_0066"/>
<dbReference type="InterPro" id="IPR023662">
    <property type="entry name" value="Rhomboid_protease_GlpG"/>
</dbReference>
<gene>
    <name evidence="9" type="primary">glpG</name>
    <name evidence="9" type="ordered locus">GNIT_0066</name>
</gene>
<protein>
    <submittedName>
        <fullName evidence="9">Putative glpG protein</fullName>
    </submittedName>
</protein>
<dbReference type="InterPro" id="IPR038236">
    <property type="entry name" value="GlpG_N_sf"/>
</dbReference>
<dbReference type="eggNOG" id="COG0705">
    <property type="taxonomic scope" value="Bacteria"/>
</dbReference>
<dbReference type="NCBIfam" id="TIGR04239">
    <property type="entry name" value="rhombo_GlpG"/>
    <property type="match status" value="1"/>
</dbReference>
<keyword evidence="5 7" id="KW-1133">Transmembrane helix</keyword>
<name>G4QEV8_GLANF</name>
<evidence type="ECO:0000256" key="3">
    <source>
        <dbReference type="ARBA" id="ARBA00022692"/>
    </source>
</evidence>
<dbReference type="Pfam" id="PF01694">
    <property type="entry name" value="Rhomboid"/>
    <property type="match status" value="1"/>
</dbReference>
<evidence type="ECO:0000259" key="8">
    <source>
        <dbReference type="Pfam" id="PF01694"/>
    </source>
</evidence>
<dbReference type="InterPro" id="IPR050925">
    <property type="entry name" value="Rhomboid_protease_S54"/>
</dbReference>
<comment type="similarity">
    <text evidence="2">Belongs to the peptidase S54 family.</text>
</comment>
<dbReference type="InterPro" id="IPR035952">
    <property type="entry name" value="Rhomboid-like_sf"/>
</dbReference>
<keyword evidence="10" id="KW-1185">Reference proteome</keyword>
<dbReference type="PANTHER" id="PTHR43731">
    <property type="entry name" value="RHOMBOID PROTEASE"/>
    <property type="match status" value="1"/>
</dbReference>
<dbReference type="SUPFAM" id="SSF144091">
    <property type="entry name" value="Rhomboid-like"/>
    <property type="match status" value="1"/>
</dbReference>
<dbReference type="Proteomes" id="UP000009282">
    <property type="component" value="Chromosome"/>
</dbReference>
<organism evidence="9 10">
    <name type="scientific">Glaciecola nitratireducens (strain JCM 12485 / KCTC 12276 / FR1064)</name>
    <dbReference type="NCBI Taxonomy" id="1085623"/>
    <lineage>
        <taxon>Bacteria</taxon>
        <taxon>Pseudomonadati</taxon>
        <taxon>Pseudomonadota</taxon>
        <taxon>Gammaproteobacteria</taxon>
        <taxon>Alteromonadales</taxon>
        <taxon>Alteromonadaceae</taxon>
        <taxon>Brumicola</taxon>
    </lineage>
</organism>
<evidence type="ECO:0000256" key="6">
    <source>
        <dbReference type="ARBA" id="ARBA00023136"/>
    </source>
</evidence>
<dbReference type="GO" id="GO:0006508">
    <property type="term" value="P:proteolysis"/>
    <property type="evidence" value="ECO:0007669"/>
    <property type="project" value="InterPro"/>
</dbReference>